<dbReference type="SUPFAM" id="SSF52091">
    <property type="entry name" value="SpoIIaa-like"/>
    <property type="match status" value="1"/>
</dbReference>
<evidence type="ECO:0000313" key="3">
    <source>
        <dbReference type="Proteomes" id="UP000020773"/>
    </source>
</evidence>
<comment type="caution">
    <text evidence="2">The sequence shown here is derived from an EMBL/GenBank/DDBJ whole genome shotgun (WGS) entry which is preliminary data.</text>
</comment>
<dbReference type="Proteomes" id="UP000020773">
    <property type="component" value="Unassembled WGS sequence"/>
</dbReference>
<reference evidence="2 3" key="1">
    <citation type="submission" date="2014-02" db="EMBL/GenBank/DDBJ databases">
        <authorList>
            <person name="Sears C."/>
            <person name="Carroll K."/>
            <person name="Sack B.R."/>
            <person name="Qadri F."/>
            <person name="Myers L.L."/>
            <person name="Chung G.-T."/>
            <person name="Escheverria P."/>
            <person name="Fraser C.M."/>
            <person name="Sadzewicz L."/>
            <person name="Shefchek K.A."/>
            <person name="Tallon L."/>
            <person name="Das S.P."/>
            <person name="Daugherty S."/>
            <person name="Mongodin E.F."/>
        </authorList>
    </citation>
    <scope>NUCLEOTIDE SEQUENCE [LARGE SCALE GENOMIC DNA]</scope>
    <source>
        <strain evidence="3">3998T(B)3</strain>
    </source>
</reference>
<protein>
    <submittedName>
        <fullName evidence="2">STAS domain protein</fullName>
    </submittedName>
</protein>
<dbReference type="EMBL" id="JGDB01000214">
    <property type="protein sequence ID" value="EXY89973.1"/>
    <property type="molecule type" value="Genomic_DNA"/>
</dbReference>
<accession>A0A015VVE1</accession>
<sequence>MLYAFKLAKAKSRDVCLVGVSQEVKDVMHMTGFDKFFRFYQTLDELSQP</sequence>
<dbReference type="AlphaFoldDB" id="A0A015VVE1"/>
<dbReference type="Gene3D" id="3.30.750.24">
    <property type="entry name" value="STAS domain"/>
    <property type="match status" value="1"/>
</dbReference>
<dbReference type="InterPro" id="IPR036513">
    <property type="entry name" value="STAS_dom_sf"/>
</dbReference>
<dbReference type="Pfam" id="PF01740">
    <property type="entry name" value="STAS"/>
    <property type="match status" value="1"/>
</dbReference>
<dbReference type="CDD" id="cd07043">
    <property type="entry name" value="STAS_anti-anti-sigma_factors"/>
    <property type="match status" value="1"/>
</dbReference>
<name>A0A015VVE1_BACFG</name>
<dbReference type="PATRIC" id="fig|1339316.3.peg.3180"/>
<proteinExistence type="predicted"/>
<evidence type="ECO:0000313" key="2">
    <source>
        <dbReference type="EMBL" id="EXY89973.1"/>
    </source>
</evidence>
<evidence type="ECO:0000259" key="1">
    <source>
        <dbReference type="Pfam" id="PF01740"/>
    </source>
</evidence>
<organism evidence="2 3">
    <name type="scientific">Bacteroides fragilis str. 3998T(B)3</name>
    <dbReference type="NCBI Taxonomy" id="1339316"/>
    <lineage>
        <taxon>Bacteria</taxon>
        <taxon>Pseudomonadati</taxon>
        <taxon>Bacteroidota</taxon>
        <taxon>Bacteroidia</taxon>
        <taxon>Bacteroidales</taxon>
        <taxon>Bacteroidaceae</taxon>
        <taxon>Bacteroides</taxon>
    </lineage>
</organism>
<feature type="domain" description="STAS" evidence="1">
    <location>
        <begin position="3"/>
        <end position="45"/>
    </location>
</feature>
<gene>
    <name evidence="2" type="ORF">M125_3355</name>
</gene>
<dbReference type="InterPro" id="IPR002645">
    <property type="entry name" value="STAS_dom"/>
</dbReference>